<organism evidence="12 13">
    <name type="scientific">Paenibacillus odorifer</name>
    <dbReference type="NCBI Taxonomy" id="189426"/>
    <lineage>
        <taxon>Bacteria</taxon>
        <taxon>Bacillati</taxon>
        <taxon>Bacillota</taxon>
        <taxon>Bacilli</taxon>
        <taxon>Bacillales</taxon>
        <taxon>Paenibacillaceae</taxon>
        <taxon>Paenibacillus</taxon>
    </lineage>
</organism>
<keyword evidence="4 9" id="KW-0812">Transmembrane</keyword>
<dbReference type="GO" id="GO:0005886">
    <property type="term" value="C:plasma membrane"/>
    <property type="evidence" value="ECO:0007669"/>
    <property type="project" value="UniProtKB-SubCell"/>
</dbReference>
<dbReference type="PROSITE" id="PS00211">
    <property type="entry name" value="ABC_TRANSPORTER_1"/>
    <property type="match status" value="1"/>
</dbReference>
<evidence type="ECO:0000313" key="12">
    <source>
        <dbReference type="EMBL" id="OME24086.1"/>
    </source>
</evidence>
<evidence type="ECO:0000256" key="4">
    <source>
        <dbReference type="ARBA" id="ARBA00022692"/>
    </source>
</evidence>
<dbReference type="RefSeq" id="WP_076133180.1">
    <property type="nucleotide sequence ID" value="NZ_MPTO01000002.1"/>
</dbReference>
<dbReference type="AlphaFoldDB" id="A0AB36JL81"/>
<dbReference type="Pfam" id="PF00664">
    <property type="entry name" value="ABC_membrane"/>
    <property type="match status" value="1"/>
</dbReference>
<feature type="transmembrane region" description="Helical" evidence="9">
    <location>
        <begin position="60"/>
        <end position="84"/>
    </location>
</feature>
<evidence type="ECO:0000256" key="6">
    <source>
        <dbReference type="ARBA" id="ARBA00022840"/>
    </source>
</evidence>
<evidence type="ECO:0000256" key="1">
    <source>
        <dbReference type="ARBA" id="ARBA00004651"/>
    </source>
</evidence>
<dbReference type="SUPFAM" id="SSF52540">
    <property type="entry name" value="P-loop containing nucleoside triphosphate hydrolases"/>
    <property type="match status" value="1"/>
</dbReference>
<keyword evidence="3" id="KW-1003">Cell membrane</keyword>
<accession>A0AB36JL81</accession>
<dbReference type="PANTHER" id="PTHR43394">
    <property type="entry name" value="ATP-DEPENDENT PERMEASE MDL1, MITOCHONDRIAL"/>
    <property type="match status" value="1"/>
</dbReference>
<keyword evidence="6 12" id="KW-0067">ATP-binding</keyword>
<dbReference type="InterPro" id="IPR036640">
    <property type="entry name" value="ABC1_TM_sf"/>
</dbReference>
<evidence type="ECO:0000256" key="2">
    <source>
        <dbReference type="ARBA" id="ARBA00022448"/>
    </source>
</evidence>
<proteinExistence type="predicted"/>
<comment type="caution">
    <text evidence="12">The sequence shown here is derived from an EMBL/GenBank/DDBJ whole genome shotgun (WGS) entry which is preliminary data.</text>
</comment>
<dbReference type="Pfam" id="PF00005">
    <property type="entry name" value="ABC_tran"/>
    <property type="match status" value="1"/>
</dbReference>
<dbReference type="PROSITE" id="PS50929">
    <property type="entry name" value="ABC_TM1F"/>
    <property type="match status" value="1"/>
</dbReference>
<dbReference type="InterPro" id="IPR011527">
    <property type="entry name" value="ABC1_TM_dom"/>
</dbReference>
<dbReference type="GO" id="GO:0015421">
    <property type="term" value="F:ABC-type oligopeptide transporter activity"/>
    <property type="evidence" value="ECO:0007669"/>
    <property type="project" value="TreeGrafter"/>
</dbReference>
<evidence type="ECO:0000256" key="7">
    <source>
        <dbReference type="ARBA" id="ARBA00022989"/>
    </source>
</evidence>
<name>A0AB36JL81_9BACL</name>
<feature type="transmembrane region" description="Helical" evidence="9">
    <location>
        <begin position="285"/>
        <end position="303"/>
    </location>
</feature>
<evidence type="ECO:0000313" key="13">
    <source>
        <dbReference type="Proteomes" id="UP000187323"/>
    </source>
</evidence>
<dbReference type="PANTHER" id="PTHR43394:SF1">
    <property type="entry name" value="ATP-BINDING CASSETTE SUB-FAMILY B MEMBER 10, MITOCHONDRIAL"/>
    <property type="match status" value="1"/>
</dbReference>
<dbReference type="GO" id="GO:0016887">
    <property type="term" value="F:ATP hydrolysis activity"/>
    <property type="evidence" value="ECO:0007669"/>
    <property type="project" value="InterPro"/>
</dbReference>
<dbReference type="Gene3D" id="3.40.50.300">
    <property type="entry name" value="P-loop containing nucleotide triphosphate hydrolases"/>
    <property type="match status" value="1"/>
</dbReference>
<sequence length="583" mass="63989">MVTILKYLKPKEWTLIGISILFIVTQVWLDLELPGYMSEITRLVQIPGSEMSEIIAAGGWMLLCALGSLATSIIVAGIAAKIAANFSSRLRSKLFDKVQSFSMEEINNFSTASLITRSTNDITQVQMLIVIGLQLLVKAPILAVWAMLKITGKSWQWSLATGVAIGVLILIVGIVIVLVLPKFQKLQQLTDNLNRVARENLTGLRVIRAYNAESYQEDKFSVANSELTRTNLFANNVLSMMMPSISLIMSGLSLAIYWIGAILIQNANGTAKMGLFSDMIVFSSYAMQVVMAFMMLIMIFILMPRAHVSAKRINEVLDTKPSLENGSLTSSKTNRLGEVEFKKVSFKYPDAEEYVIEDISFTVKKGETVAFIGSTGCGKSTVVNLIPRFYDATAGEVLVDGINVNQYEQTALRNKMGYVSQKAILFGGTVSSNVAFGDNGSDLSSDVVDAIYTSQASDFVEKMEGSYEAHVSQGGTNLSGGQKQRLSIARAIARRPEILIFDDSFSALDYKTDRKLRSELKKKSSGTTILIVAQRIGTIKDADKIIVLEAGRMAGMGTHDELMQTCDVYQEIAYSQLSKEELA</sequence>
<feature type="domain" description="ABC transporter" evidence="10">
    <location>
        <begin position="339"/>
        <end position="575"/>
    </location>
</feature>
<dbReference type="SUPFAM" id="SSF90123">
    <property type="entry name" value="ABC transporter transmembrane region"/>
    <property type="match status" value="1"/>
</dbReference>
<dbReference type="FunFam" id="3.40.50.300:FF:000854">
    <property type="entry name" value="Multidrug ABC transporter ATP-binding protein"/>
    <property type="match status" value="1"/>
</dbReference>
<dbReference type="InterPro" id="IPR017871">
    <property type="entry name" value="ABC_transporter-like_CS"/>
</dbReference>
<evidence type="ECO:0000256" key="3">
    <source>
        <dbReference type="ARBA" id="ARBA00022475"/>
    </source>
</evidence>
<gene>
    <name evidence="12" type="ORF">BSK47_02440</name>
</gene>
<feature type="transmembrane region" description="Helical" evidence="9">
    <location>
        <begin position="12"/>
        <end position="29"/>
    </location>
</feature>
<keyword evidence="5" id="KW-0547">Nucleotide-binding</keyword>
<dbReference type="GO" id="GO:0005524">
    <property type="term" value="F:ATP binding"/>
    <property type="evidence" value="ECO:0007669"/>
    <property type="project" value="UniProtKB-KW"/>
</dbReference>
<evidence type="ECO:0000259" key="11">
    <source>
        <dbReference type="PROSITE" id="PS50929"/>
    </source>
</evidence>
<dbReference type="Gene3D" id="1.20.1560.10">
    <property type="entry name" value="ABC transporter type 1, transmembrane domain"/>
    <property type="match status" value="1"/>
</dbReference>
<feature type="transmembrane region" description="Helical" evidence="9">
    <location>
        <begin position="245"/>
        <end position="265"/>
    </location>
</feature>
<feature type="domain" description="ABC transmembrane type-1" evidence="11">
    <location>
        <begin position="18"/>
        <end position="305"/>
    </location>
</feature>
<protein>
    <submittedName>
        <fullName evidence="12">Multidrug ABC transporter ATP-binding protein</fullName>
    </submittedName>
</protein>
<dbReference type="EMBL" id="MPTO01000002">
    <property type="protein sequence ID" value="OME24086.1"/>
    <property type="molecule type" value="Genomic_DNA"/>
</dbReference>
<dbReference type="CDD" id="cd18548">
    <property type="entry name" value="ABC_6TM_Tm287_like"/>
    <property type="match status" value="1"/>
</dbReference>
<dbReference type="Proteomes" id="UP000187323">
    <property type="component" value="Unassembled WGS sequence"/>
</dbReference>
<keyword evidence="8 9" id="KW-0472">Membrane</keyword>
<evidence type="ECO:0000256" key="9">
    <source>
        <dbReference type="SAM" id="Phobius"/>
    </source>
</evidence>
<dbReference type="SMART" id="SM00382">
    <property type="entry name" value="AAA"/>
    <property type="match status" value="1"/>
</dbReference>
<feature type="transmembrane region" description="Helical" evidence="9">
    <location>
        <begin position="154"/>
        <end position="180"/>
    </location>
</feature>
<dbReference type="InterPro" id="IPR003439">
    <property type="entry name" value="ABC_transporter-like_ATP-bd"/>
</dbReference>
<keyword evidence="7 9" id="KW-1133">Transmembrane helix</keyword>
<dbReference type="InterPro" id="IPR027417">
    <property type="entry name" value="P-loop_NTPase"/>
</dbReference>
<dbReference type="PROSITE" id="PS50893">
    <property type="entry name" value="ABC_TRANSPORTER_2"/>
    <property type="match status" value="1"/>
</dbReference>
<dbReference type="InterPro" id="IPR003593">
    <property type="entry name" value="AAA+_ATPase"/>
</dbReference>
<reference evidence="12 13" key="1">
    <citation type="submission" date="2016-10" db="EMBL/GenBank/DDBJ databases">
        <title>Paenibacillus species isolates.</title>
        <authorList>
            <person name="Beno S.M."/>
        </authorList>
    </citation>
    <scope>NUCLEOTIDE SEQUENCE [LARGE SCALE GENOMIC DNA]</scope>
    <source>
        <strain evidence="12 13">FSL H7-0918</strain>
    </source>
</reference>
<evidence type="ECO:0000259" key="10">
    <source>
        <dbReference type="PROSITE" id="PS50893"/>
    </source>
</evidence>
<keyword evidence="2" id="KW-0813">Transport</keyword>
<dbReference type="InterPro" id="IPR039421">
    <property type="entry name" value="Type_1_exporter"/>
</dbReference>
<evidence type="ECO:0000256" key="8">
    <source>
        <dbReference type="ARBA" id="ARBA00023136"/>
    </source>
</evidence>
<feature type="transmembrane region" description="Helical" evidence="9">
    <location>
        <begin position="127"/>
        <end position="148"/>
    </location>
</feature>
<evidence type="ECO:0000256" key="5">
    <source>
        <dbReference type="ARBA" id="ARBA00022741"/>
    </source>
</evidence>
<comment type="subcellular location">
    <subcellularLocation>
        <location evidence="1">Cell membrane</location>
        <topology evidence="1">Multi-pass membrane protein</topology>
    </subcellularLocation>
</comment>